<protein>
    <submittedName>
        <fullName evidence="2">Uncharacterized protein</fullName>
    </submittedName>
</protein>
<evidence type="ECO:0000313" key="3">
    <source>
        <dbReference type="Proteomes" id="UP001595765"/>
    </source>
</evidence>
<reference evidence="3" key="1">
    <citation type="journal article" date="2019" name="Int. J. Syst. Evol. Microbiol.">
        <title>The Global Catalogue of Microorganisms (GCM) 10K type strain sequencing project: providing services to taxonomists for standard genome sequencing and annotation.</title>
        <authorList>
            <consortium name="The Broad Institute Genomics Platform"/>
            <consortium name="The Broad Institute Genome Sequencing Center for Infectious Disease"/>
            <person name="Wu L."/>
            <person name="Ma J."/>
        </authorList>
    </citation>
    <scope>NUCLEOTIDE SEQUENCE [LARGE SCALE GENOMIC DNA]</scope>
    <source>
        <strain evidence="3">CGMCC 4.7237</strain>
    </source>
</reference>
<feature type="compositionally biased region" description="Basic and acidic residues" evidence="1">
    <location>
        <begin position="97"/>
        <end position="116"/>
    </location>
</feature>
<feature type="compositionally biased region" description="Basic and acidic residues" evidence="1">
    <location>
        <begin position="157"/>
        <end position="186"/>
    </location>
</feature>
<feature type="compositionally biased region" description="Acidic residues" evidence="1">
    <location>
        <begin position="147"/>
        <end position="156"/>
    </location>
</feature>
<keyword evidence="3" id="KW-1185">Reference proteome</keyword>
<dbReference type="Proteomes" id="UP001595765">
    <property type="component" value="Unassembled WGS sequence"/>
</dbReference>
<proteinExistence type="predicted"/>
<sequence length="247" mass="26783">MDSSSKAAVSAAIASGYLLGRTKNAKYAFAIATYVAGRRFSLSPSKLAYEALRHLKENPQLGDLRDKVSGELLAAARSAVTGSADRKLAAMAETLRERNEAAHGAKDKDMDDRENAENQGEEASADPDHELEGAGEEPEDSKAEAVEDKEEDEQESTDTHHLEVRHVPGRSRSERSARQRAPHRDSPDEEDMERLAAQTASERKQSTGQATANKTLAPKKAAAKKSTPMGQKVTFDSSPSPSNRRGR</sequence>
<name>A0ABV8HVQ4_9ACTN</name>
<feature type="compositionally biased region" description="Polar residues" evidence="1">
    <location>
        <begin position="234"/>
        <end position="247"/>
    </location>
</feature>
<dbReference type="RefSeq" id="WP_386437319.1">
    <property type="nucleotide sequence ID" value="NZ_JBHSBB010000039.1"/>
</dbReference>
<dbReference type="EMBL" id="JBHSBB010000039">
    <property type="protein sequence ID" value="MFC4036143.1"/>
    <property type="molecule type" value="Genomic_DNA"/>
</dbReference>
<feature type="region of interest" description="Disordered" evidence="1">
    <location>
        <begin position="97"/>
        <end position="247"/>
    </location>
</feature>
<accession>A0ABV8HVQ4</accession>
<comment type="caution">
    <text evidence="2">The sequence shown here is derived from an EMBL/GenBank/DDBJ whole genome shotgun (WGS) entry which is preliminary data.</text>
</comment>
<feature type="compositionally biased region" description="Low complexity" evidence="1">
    <location>
        <begin position="210"/>
        <end position="227"/>
    </location>
</feature>
<organism evidence="2 3">
    <name type="scientific">Streptomyces polygonati</name>
    <dbReference type="NCBI Taxonomy" id="1617087"/>
    <lineage>
        <taxon>Bacteria</taxon>
        <taxon>Bacillati</taxon>
        <taxon>Actinomycetota</taxon>
        <taxon>Actinomycetes</taxon>
        <taxon>Kitasatosporales</taxon>
        <taxon>Streptomycetaceae</taxon>
        <taxon>Streptomyces</taxon>
    </lineage>
</organism>
<evidence type="ECO:0000313" key="2">
    <source>
        <dbReference type="EMBL" id="MFC4036143.1"/>
    </source>
</evidence>
<gene>
    <name evidence="2" type="ORF">ACFO3J_32540</name>
</gene>
<evidence type="ECO:0000256" key="1">
    <source>
        <dbReference type="SAM" id="MobiDB-lite"/>
    </source>
</evidence>